<reference evidence="2" key="1">
    <citation type="submission" date="2019-10" db="EMBL/GenBank/DDBJ databases">
        <authorList>
            <person name="Soares A.E.R."/>
            <person name="Aleixo A."/>
            <person name="Schneider P."/>
            <person name="Miyaki C.Y."/>
            <person name="Schneider M.P."/>
            <person name="Mello C."/>
            <person name="Vasconcelos A.T.R."/>
        </authorList>
    </citation>
    <scope>NUCLEOTIDE SEQUENCE</scope>
    <source>
        <tissue evidence="2">Muscle</tissue>
    </source>
</reference>
<protein>
    <submittedName>
        <fullName evidence="2">Rna-directed dna polymerase from mobile element jockey-like</fullName>
    </submittedName>
</protein>
<feature type="domain" description="Reverse transcriptase" evidence="1">
    <location>
        <begin position="15"/>
        <end position="197"/>
    </location>
</feature>
<proteinExistence type="predicted"/>
<sequence length="283" mass="31256">MHLSNPNVLIFKKGKKEGSRNYRLVSLTSVPGKVMEKIIQGIIEKHLKDNTVIGHSQHSFMRGKSYLSNPISFYDKVTHLDDKGKPVNVIFLDFSKAFNNVSYRILQDKMSSSQLDKHIMWWGSILGPVLFSIFINDLDTGLEGILSKFADDTILGGAVDSLKGRKALQRDLNLLDDWAVTNHMKFNKAKCWILHQEWGNPGCTYRLGNEMLESSAVGRDLGVLVDGQMNISQQCPGSQEGQPCSGGHQAQHRQTVEGGDCPALLCTGAASPWILCAVLGTTI</sequence>
<accession>A0ABQ9D9S3</accession>
<dbReference type="Proteomes" id="UP001145742">
    <property type="component" value="Unassembled WGS sequence"/>
</dbReference>
<dbReference type="InterPro" id="IPR000477">
    <property type="entry name" value="RT_dom"/>
</dbReference>
<keyword evidence="3" id="KW-1185">Reference proteome</keyword>
<evidence type="ECO:0000313" key="3">
    <source>
        <dbReference type="Proteomes" id="UP001145742"/>
    </source>
</evidence>
<name>A0ABQ9D9S3_9PASS</name>
<evidence type="ECO:0000313" key="2">
    <source>
        <dbReference type="EMBL" id="KAJ7415323.1"/>
    </source>
</evidence>
<gene>
    <name evidence="2" type="ORF">WISP_78809</name>
</gene>
<dbReference type="EMBL" id="WHWB01033959">
    <property type="protein sequence ID" value="KAJ7415323.1"/>
    <property type="molecule type" value="Genomic_DNA"/>
</dbReference>
<organism evidence="2 3">
    <name type="scientific">Willisornis vidua</name>
    <name type="common">Xingu scale-backed antbird</name>
    <dbReference type="NCBI Taxonomy" id="1566151"/>
    <lineage>
        <taxon>Eukaryota</taxon>
        <taxon>Metazoa</taxon>
        <taxon>Chordata</taxon>
        <taxon>Craniata</taxon>
        <taxon>Vertebrata</taxon>
        <taxon>Euteleostomi</taxon>
        <taxon>Archelosauria</taxon>
        <taxon>Archosauria</taxon>
        <taxon>Dinosauria</taxon>
        <taxon>Saurischia</taxon>
        <taxon>Theropoda</taxon>
        <taxon>Coelurosauria</taxon>
        <taxon>Aves</taxon>
        <taxon>Neognathae</taxon>
        <taxon>Neoaves</taxon>
        <taxon>Telluraves</taxon>
        <taxon>Australaves</taxon>
        <taxon>Passeriformes</taxon>
        <taxon>Thamnophilidae</taxon>
        <taxon>Willisornis</taxon>
    </lineage>
</organism>
<dbReference type="CDD" id="cd01650">
    <property type="entry name" value="RT_nLTR_like"/>
    <property type="match status" value="1"/>
</dbReference>
<evidence type="ECO:0000259" key="1">
    <source>
        <dbReference type="Pfam" id="PF00078"/>
    </source>
</evidence>
<dbReference type="PANTHER" id="PTHR33332">
    <property type="entry name" value="REVERSE TRANSCRIPTASE DOMAIN-CONTAINING PROTEIN"/>
    <property type="match status" value="1"/>
</dbReference>
<comment type="caution">
    <text evidence="2">The sequence shown here is derived from an EMBL/GenBank/DDBJ whole genome shotgun (WGS) entry which is preliminary data.</text>
</comment>
<dbReference type="Pfam" id="PF00078">
    <property type="entry name" value="RVT_1"/>
    <property type="match status" value="1"/>
</dbReference>